<keyword evidence="4" id="KW-0934">Plastid</keyword>
<keyword evidence="6" id="KW-0819">tRNA processing</keyword>
<name>A0AAD7KKQ9_QUISA</name>
<keyword evidence="3" id="KW-0150">Chloroplast</keyword>
<reference evidence="11" key="1">
    <citation type="journal article" date="2023" name="Science">
        <title>Elucidation of the pathway for biosynthesis of saponin adjuvants from the soapbark tree.</title>
        <authorList>
            <person name="Reed J."/>
            <person name="Orme A."/>
            <person name="El-Demerdash A."/>
            <person name="Owen C."/>
            <person name="Martin L.B.B."/>
            <person name="Misra R.C."/>
            <person name="Kikuchi S."/>
            <person name="Rejzek M."/>
            <person name="Martin A.C."/>
            <person name="Harkess A."/>
            <person name="Leebens-Mack J."/>
            <person name="Louveau T."/>
            <person name="Stephenson M.J."/>
            <person name="Osbourn A."/>
        </authorList>
    </citation>
    <scope>NUCLEOTIDE SEQUENCE</scope>
    <source>
        <strain evidence="11">S10</strain>
    </source>
</reference>
<evidence type="ECO:0000256" key="5">
    <source>
        <dbReference type="ARBA" id="ARBA00022664"/>
    </source>
</evidence>
<dbReference type="GO" id="GO:0003723">
    <property type="term" value="F:RNA binding"/>
    <property type="evidence" value="ECO:0007669"/>
    <property type="project" value="UniProtKB-KW"/>
</dbReference>
<evidence type="ECO:0000256" key="1">
    <source>
        <dbReference type="ARBA" id="ARBA00004229"/>
    </source>
</evidence>
<dbReference type="InterPro" id="IPR024942">
    <property type="entry name" value="Maturase_MatK_N"/>
</dbReference>
<feature type="domain" description="Maturase MatK N-terminal" evidence="9">
    <location>
        <begin position="1"/>
        <end position="59"/>
    </location>
</feature>
<keyword evidence="7" id="KW-0694">RNA-binding</keyword>
<protein>
    <submittedName>
        <fullName evidence="11">Maturase K</fullName>
    </submittedName>
</protein>
<dbReference type="PANTHER" id="PTHR34811">
    <property type="entry name" value="MATURASE K"/>
    <property type="match status" value="1"/>
</dbReference>
<dbReference type="Pfam" id="PF01348">
    <property type="entry name" value="Intron_maturas2"/>
    <property type="match status" value="1"/>
</dbReference>
<dbReference type="KEGG" id="qsa:O6P43_035338"/>
<dbReference type="Pfam" id="PF01824">
    <property type="entry name" value="MatK_N"/>
    <property type="match status" value="1"/>
</dbReference>
<sequence length="232" mass="27558">MHYVRYQGKSILTSKNTPLLMNKWKYYLIHLWKYHFYVWAQPGRIRINELSEYSFDFLGYFSNVRINPSVVRSQMLENSFIIENVMKKLDTIVPIRGIIGSLAKAKFCNALGHPISKPIWADSSDLDIIERFVRICRNISHYYKGSSKKKNLYRVKYILRLSCIKTLARKHKSTVRTFLKRLGSEFLEEFFTEEEEILSLIFPKVSSTLQRLYRGRIWYLDIICINDLANHE</sequence>
<accession>A0AAD7KKQ9</accession>
<dbReference type="EMBL" id="JARAOO010000432">
    <property type="protein sequence ID" value="KAJ7941096.1"/>
    <property type="molecule type" value="Genomic_DNA"/>
</dbReference>
<dbReference type="Proteomes" id="UP001163823">
    <property type="component" value="Unassembled WGS sequence"/>
</dbReference>
<organism evidence="11 12">
    <name type="scientific">Quillaja saponaria</name>
    <name type="common">Soap bark tree</name>
    <dbReference type="NCBI Taxonomy" id="32244"/>
    <lineage>
        <taxon>Eukaryota</taxon>
        <taxon>Viridiplantae</taxon>
        <taxon>Streptophyta</taxon>
        <taxon>Embryophyta</taxon>
        <taxon>Tracheophyta</taxon>
        <taxon>Spermatophyta</taxon>
        <taxon>Magnoliopsida</taxon>
        <taxon>eudicotyledons</taxon>
        <taxon>Gunneridae</taxon>
        <taxon>Pentapetalae</taxon>
        <taxon>rosids</taxon>
        <taxon>fabids</taxon>
        <taxon>Fabales</taxon>
        <taxon>Quillajaceae</taxon>
        <taxon>Quillaja</taxon>
    </lineage>
</organism>
<evidence type="ECO:0000313" key="10">
    <source>
        <dbReference type="EMBL" id="KAJ7941096.1"/>
    </source>
</evidence>
<comment type="subcellular location">
    <subcellularLocation>
        <location evidence="1">Plastid</location>
        <location evidence="1">Chloroplast</location>
    </subcellularLocation>
</comment>
<dbReference type="GO" id="GO:0006397">
    <property type="term" value="P:mRNA processing"/>
    <property type="evidence" value="ECO:0007669"/>
    <property type="project" value="UniProtKB-KW"/>
</dbReference>
<dbReference type="PANTHER" id="PTHR34811:SF1">
    <property type="entry name" value="MATURASE K"/>
    <property type="match status" value="1"/>
</dbReference>
<evidence type="ECO:0000256" key="6">
    <source>
        <dbReference type="ARBA" id="ARBA00022694"/>
    </source>
</evidence>
<feature type="domain" description="Domain X" evidence="8">
    <location>
        <begin position="86"/>
        <end position="210"/>
    </location>
</feature>
<keyword evidence="5" id="KW-0507">mRNA processing</keyword>
<comment type="similarity">
    <text evidence="2">Belongs to the intron maturase 2 family. MatK subfamily.</text>
</comment>
<evidence type="ECO:0000313" key="12">
    <source>
        <dbReference type="Proteomes" id="UP001163823"/>
    </source>
</evidence>
<comment type="caution">
    <text evidence="11">The sequence shown here is derived from an EMBL/GenBank/DDBJ whole genome shotgun (WGS) entry which is preliminary data.</text>
</comment>
<dbReference type="AlphaFoldDB" id="A0AAD7KKQ9"/>
<evidence type="ECO:0000256" key="2">
    <source>
        <dbReference type="ARBA" id="ARBA00006621"/>
    </source>
</evidence>
<proteinExistence type="inferred from homology"/>
<evidence type="ECO:0000256" key="3">
    <source>
        <dbReference type="ARBA" id="ARBA00022528"/>
    </source>
</evidence>
<dbReference type="InterPro" id="IPR024937">
    <property type="entry name" value="Domain_X"/>
</dbReference>
<keyword evidence="12" id="KW-1185">Reference proteome</keyword>
<gene>
    <name evidence="11" type="ORF">O6P43_035338</name>
    <name evidence="10" type="ORF">O6P43_035857</name>
</gene>
<evidence type="ECO:0000256" key="4">
    <source>
        <dbReference type="ARBA" id="ARBA00022640"/>
    </source>
</evidence>
<dbReference type="GO" id="GO:0008033">
    <property type="term" value="P:tRNA processing"/>
    <property type="evidence" value="ECO:0007669"/>
    <property type="project" value="UniProtKB-KW"/>
</dbReference>
<evidence type="ECO:0000256" key="7">
    <source>
        <dbReference type="ARBA" id="ARBA00022884"/>
    </source>
</evidence>
<dbReference type="GO" id="GO:0009507">
    <property type="term" value="C:chloroplast"/>
    <property type="evidence" value="ECO:0007669"/>
    <property type="project" value="UniProtKB-SubCell"/>
</dbReference>
<dbReference type="EMBL" id="JARAOO010000232">
    <property type="protein sequence ID" value="KAJ7941617.1"/>
    <property type="molecule type" value="Genomic_DNA"/>
</dbReference>
<evidence type="ECO:0000259" key="9">
    <source>
        <dbReference type="Pfam" id="PF01824"/>
    </source>
</evidence>
<dbReference type="KEGG" id="qsa:O6P43_035857"/>
<evidence type="ECO:0000259" key="8">
    <source>
        <dbReference type="Pfam" id="PF01348"/>
    </source>
</evidence>
<evidence type="ECO:0000313" key="11">
    <source>
        <dbReference type="EMBL" id="KAJ7941617.1"/>
    </source>
</evidence>
<dbReference type="InterPro" id="IPR002866">
    <property type="entry name" value="Maturase_MatK"/>
</dbReference>